<dbReference type="Pfam" id="PF02518">
    <property type="entry name" value="HATPase_c"/>
    <property type="match status" value="1"/>
</dbReference>
<dbReference type="InterPro" id="IPR005467">
    <property type="entry name" value="His_kinase_dom"/>
</dbReference>
<dbReference type="InterPro" id="IPR036890">
    <property type="entry name" value="HATPase_C_sf"/>
</dbReference>
<reference evidence="16" key="1">
    <citation type="journal article" date="2022" name="Int. J. Syst. Evol. Microbiol.">
        <title>Pseudomonas aegrilactucae sp. nov. and Pseudomonas morbosilactucae sp. nov., pathogens causing bacterial rot of lettuce in Japan.</title>
        <authorList>
            <person name="Sawada H."/>
            <person name="Fujikawa T."/>
            <person name="Satou M."/>
        </authorList>
    </citation>
    <scope>NUCLEOTIDE SEQUENCE</scope>
    <source>
        <strain evidence="16">0166_1</strain>
    </source>
</reference>
<dbReference type="GO" id="GO:0000155">
    <property type="term" value="F:phosphorelay sensor kinase activity"/>
    <property type="evidence" value="ECO:0007669"/>
    <property type="project" value="InterPro"/>
</dbReference>
<accession>A0A9E6Y214</accession>
<evidence type="ECO:0000256" key="7">
    <source>
        <dbReference type="ARBA" id="ARBA00022692"/>
    </source>
</evidence>
<keyword evidence="7 13" id="KW-0812">Transmembrane</keyword>
<dbReference type="Proteomes" id="UP001162834">
    <property type="component" value="Chromosome"/>
</dbReference>
<dbReference type="RefSeq" id="WP_259312353.1">
    <property type="nucleotide sequence ID" value="NZ_CP087164.1"/>
</dbReference>
<dbReference type="PANTHER" id="PTHR45436:SF5">
    <property type="entry name" value="SENSOR HISTIDINE KINASE TRCS"/>
    <property type="match status" value="1"/>
</dbReference>
<dbReference type="InterPro" id="IPR036097">
    <property type="entry name" value="HisK_dim/P_sf"/>
</dbReference>
<dbReference type="SMART" id="SM00387">
    <property type="entry name" value="HATPase_c"/>
    <property type="match status" value="1"/>
</dbReference>
<dbReference type="PANTHER" id="PTHR45436">
    <property type="entry name" value="SENSOR HISTIDINE KINASE YKOH"/>
    <property type="match status" value="1"/>
</dbReference>
<gene>
    <name evidence="16" type="primary">sasA_17</name>
    <name evidence="16" type="ORF">DSM104329_04752</name>
</gene>
<dbReference type="GO" id="GO:0005509">
    <property type="term" value="F:calcium ion binding"/>
    <property type="evidence" value="ECO:0007669"/>
    <property type="project" value="UniProtKB-ARBA"/>
</dbReference>
<dbReference type="EMBL" id="CP087164">
    <property type="protein sequence ID" value="UGS38328.1"/>
    <property type="molecule type" value="Genomic_DNA"/>
</dbReference>
<evidence type="ECO:0000259" key="15">
    <source>
        <dbReference type="PROSITE" id="PS50885"/>
    </source>
</evidence>
<dbReference type="Gene3D" id="1.10.287.130">
    <property type="match status" value="1"/>
</dbReference>
<evidence type="ECO:0000259" key="14">
    <source>
        <dbReference type="PROSITE" id="PS50109"/>
    </source>
</evidence>
<evidence type="ECO:0000256" key="8">
    <source>
        <dbReference type="ARBA" id="ARBA00022777"/>
    </source>
</evidence>
<evidence type="ECO:0000256" key="1">
    <source>
        <dbReference type="ARBA" id="ARBA00000085"/>
    </source>
</evidence>
<protein>
    <recommendedName>
        <fullName evidence="4">histidine kinase</fullName>
        <ecNumber evidence="4">2.7.13.3</ecNumber>
    </recommendedName>
</protein>
<comment type="subcellular location">
    <subcellularLocation>
        <location evidence="3">Cell membrane</location>
    </subcellularLocation>
</comment>
<evidence type="ECO:0000256" key="9">
    <source>
        <dbReference type="ARBA" id="ARBA00022989"/>
    </source>
</evidence>
<dbReference type="PROSITE" id="PS50885">
    <property type="entry name" value="HAMP"/>
    <property type="match status" value="1"/>
</dbReference>
<dbReference type="KEGG" id="sbae:DSM104329_04752"/>
<keyword evidence="10" id="KW-0902">Two-component regulatory system</keyword>
<dbReference type="CDD" id="cd00075">
    <property type="entry name" value="HATPase"/>
    <property type="match status" value="1"/>
</dbReference>
<dbReference type="InterPro" id="IPR050428">
    <property type="entry name" value="TCS_sensor_his_kinase"/>
</dbReference>
<keyword evidence="11 13" id="KW-0472">Membrane</keyword>
<dbReference type="Gene3D" id="3.30.565.10">
    <property type="entry name" value="Histidine kinase-like ATPase, C-terminal domain"/>
    <property type="match status" value="1"/>
</dbReference>
<feature type="region of interest" description="Disordered" evidence="12">
    <location>
        <begin position="55"/>
        <end position="89"/>
    </location>
</feature>
<evidence type="ECO:0000256" key="5">
    <source>
        <dbReference type="ARBA" id="ARBA00022553"/>
    </source>
</evidence>
<comment type="cofactor">
    <cofactor evidence="2">
        <name>a divalent metal cation</name>
        <dbReference type="ChEBI" id="CHEBI:60240"/>
    </cofactor>
</comment>
<comment type="catalytic activity">
    <reaction evidence="1">
        <text>ATP + protein L-histidine = ADP + protein N-phospho-L-histidine.</text>
        <dbReference type="EC" id="2.7.13.3"/>
    </reaction>
</comment>
<dbReference type="InterPro" id="IPR003661">
    <property type="entry name" value="HisK_dim/P_dom"/>
</dbReference>
<dbReference type="SMART" id="SM00388">
    <property type="entry name" value="HisKA"/>
    <property type="match status" value="1"/>
</dbReference>
<organism evidence="16 17">
    <name type="scientific">Capillimicrobium parvum</name>
    <dbReference type="NCBI Taxonomy" id="2884022"/>
    <lineage>
        <taxon>Bacteria</taxon>
        <taxon>Bacillati</taxon>
        <taxon>Actinomycetota</taxon>
        <taxon>Thermoleophilia</taxon>
        <taxon>Solirubrobacterales</taxon>
        <taxon>Capillimicrobiaceae</taxon>
        <taxon>Capillimicrobium</taxon>
    </lineage>
</organism>
<dbReference type="SMART" id="SM00304">
    <property type="entry name" value="HAMP"/>
    <property type="match status" value="1"/>
</dbReference>
<evidence type="ECO:0000256" key="3">
    <source>
        <dbReference type="ARBA" id="ARBA00004236"/>
    </source>
</evidence>
<keyword evidence="8" id="KW-0418">Kinase</keyword>
<evidence type="ECO:0000256" key="13">
    <source>
        <dbReference type="SAM" id="Phobius"/>
    </source>
</evidence>
<dbReference type="AlphaFoldDB" id="A0A9E6Y214"/>
<dbReference type="PRINTS" id="PR00344">
    <property type="entry name" value="BCTRLSENSOR"/>
</dbReference>
<dbReference type="CDD" id="cd06225">
    <property type="entry name" value="HAMP"/>
    <property type="match status" value="1"/>
</dbReference>
<dbReference type="InterPro" id="IPR003594">
    <property type="entry name" value="HATPase_dom"/>
</dbReference>
<dbReference type="InterPro" id="IPR003660">
    <property type="entry name" value="HAMP_dom"/>
</dbReference>
<evidence type="ECO:0000256" key="2">
    <source>
        <dbReference type="ARBA" id="ARBA00001968"/>
    </source>
</evidence>
<feature type="domain" description="Histidine kinase" evidence="14">
    <location>
        <begin position="264"/>
        <end position="480"/>
    </location>
</feature>
<dbReference type="Pfam" id="PF00672">
    <property type="entry name" value="HAMP"/>
    <property type="match status" value="1"/>
</dbReference>
<keyword evidence="9 13" id="KW-1133">Transmembrane helix</keyword>
<evidence type="ECO:0000256" key="6">
    <source>
        <dbReference type="ARBA" id="ARBA00022679"/>
    </source>
</evidence>
<keyword evidence="5" id="KW-0597">Phosphoprotein</keyword>
<dbReference type="GO" id="GO:0005886">
    <property type="term" value="C:plasma membrane"/>
    <property type="evidence" value="ECO:0007669"/>
    <property type="project" value="UniProtKB-SubCell"/>
</dbReference>
<proteinExistence type="predicted"/>
<name>A0A9E6Y214_9ACTN</name>
<evidence type="ECO:0000313" key="16">
    <source>
        <dbReference type="EMBL" id="UGS38328.1"/>
    </source>
</evidence>
<dbReference type="SUPFAM" id="SSF158472">
    <property type="entry name" value="HAMP domain-like"/>
    <property type="match status" value="1"/>
</dbReference>
<keyword evidence="6 16" id="KW-0808">Transferase</keyword>
<evidence type="ECO:0000256" key="11">
    <source>
        <dbReference type="ARBA" id="ARBA00023136"/>
    </source>
</evidence>
<dbReference type="SUPFAM" id="SSF47384">
    <property type="entry name" value="Homodimeric domain of signal transducing histidine kinase"/>
    <property type="match status" value="1"/>
</dbReference>
<dbReference type="PROSITE" id="PS50109">
    <property type="entry name" value="HIS_KIN"/>
    <property type="match status" value="1"/>
</dbReference>
<evidence type="ECO:0000313" key="17">
    <source>
        <dbReference type="Proteomes" id="UP001162834"/>
    </source>
</evidence>
<keyword evidence="17" id="KW-1185">Reference proteome</keyword>
<feature type="domain" description="HAMP" evidence="15">
    <location>
        <begin position="196"/>
        <end position="249"/>
    </location>
</feature>
<feature type="transmembrane region" description="Helical" evidence="13">
    <location>
        <begin position="172"/>
        <end position="195"/>
    </location>
</feature>
<dbReference type="FunFam" id="1.10.287.130:FF:000001">
    <property type="entry name" value="Two-component sensor histidine kinase"/>
    <property type="match status" value="1"/>
</dbReference>
<dbReference type="FunFam" id="3.30.565.10:FF:000006">
    <property type="entry name" value="Sensor histidine kinase WalK"/>
    <property type="match status" value="1"/>
</dbReference>
<evidence type="ECO:0000256" key="10">
    <source>
        <dbReference type="ARBA" id="ARBA00023012"/>
    </source>
</evidence>
<sequence length="494" mass="51051">MMASLRARLIAGVLVLAAIGLLTAGAITYAEQRSFLLERVDGQARAATGAVSRALAEQGYGSPRPGAGFPGDRDGDHRPGGPPPTNLPPGTYGQLRAGDGTVLGATTLSYGQAGLPAPDLPKQLPNGRLVTVDAKGGSGLRYRVLSESDPIDGGSVVVAIPLRDVDQTLGRLLLVLALVIGAVLLALALLSWWVVRMGLRPLDRIGATAGAIAAGDLSRRVQPADSRTEVGRLGLSLNAMLERLERAFAERQASEDRLRRFLADASHELRTPLSSIRGYAEVFRMGAARDPGDVDKAMRRIEDESARMGVLVEDLLTLARLDELPEAVRAEVDLAAIAGDAASDAQAVAPDRAIAVGGDAPVIVHGDPSALRQVLANLLRNALVHTPAGTPIELTVGAGDGEATVAVRDHGPGLPPGDPHQLFERFWRAEGARGRERGKAGAGLGLAIVAGIVDAHGGRVTAEDAPGGGARFVVTLPAGAVAAPVLSATSQPIP</sequence>
<dbReference type="CDD" id="cd00082">
    <property type="entry name" value="HisKA"/>
    <property type="match status" value="1"/>
</dbReference>
<evidence type="ECO:0000256" key="4">
    <source>
        <dbReference type="ARBA" id="ARBA00012438"/>
    </source>
</evidence>
<dbReference type="Pfam" id="PF00512">
    <property type="entry name" value="HisKA"/>
    <property type="match status" value="1"/>
</dbReference>
<dbReference type="SUPFAM" id="SSF55874">
    <property type="entry name" value="ATPase domain of HSP90 chaperone/DNA topoisomerase II/histidine kinase"/>
    <property type="match status" value="1"/>
</dbReference>
<dbReference type="Gene3D" id="6.10.340.10">
    <property type="match status" value="1"/>
</dbReference>
<dbReference type="EC" id="2.7.13.3" evidence="4"/>
<dbReference type="InterPro" id="IPR004358">
    <property type="entry name" value="Sig_transdc_His_kin-like_C"/>
</dbReference>
<evidence type="ECO:0000256" key="12">
    <source>
        <dbReference type="SAM" id="MobiDB-lite"/>
    </source>
</evidence>